<reference evidence="1 2" key="1">
    <citation type="journal article" date="2018" name="Front. Plant Sci.">
        <title>Red Clover (Trifolium pratense) and Zigzag Clover (T. medium) - A Picture of Genomic Similarities and Differences.</title>
        <authorList>
            <person name="Dluhosova J."/>
            <person name="Istvanek J."/>
            <person name="Nedelnik J."/>
            <person name="Repkova J."/>
        </authorList>
    </citation>
    <scope>NUCLEOTIDE SEQUENCE [LARGE SCALE GENOMIC DNA]</scope>
    <source>
        <strain evidence="2">cv. 10/8</strain>
        <tissue evidence="1">Leaf</tissue>
    </source>
</reference>
<organism evidence="1 2">
    <name type="scientific">Trifolium medium</name>
    <dbReference type="NCBI Taxonomy" id="97028"/>
    <lineage>
        <taxon>Eukaryota</taxon>
        <taxon>Viridiplantae</taxon>
        <taxon>Streptophyta</taxon>
        <taxon>Embryophyta</taxon>
        <taxon>Tracheophyta</taxon>
        <taxon>Spermatophyta</taxon>
        <taxon>Magnoliopsida</taxon>
        <taxon>eudicotyledons</taxon>
        <taxon>Gunneridae</taxon>
        <taxon>Pentapetalae</taxon>
        <taxon>rosids</taxon>
        <taxon>fabids</taxon>
        <taxon>Fabales</taxon>
        <taxon>Fabaceae</taxon>
        <taxon>Papilionoideae</taxon>
        <taxon>50 kb inversion clade</taxon>
        <taxon>NPAAA clade</taxon>
        <taxon>Hologalegina</taxon>
        <taxon>IRL clade</taxon>
        <taxon>Trifolieae</taxon>
        <taxon>Trifolium</taxon>
    </lineage>
</organism>
<dbReference type="Proteomes" id="UP000265520">
    <property type="component" value="Unassembled WGS sequence"/>
</dbReference>
<evidence type="ECO:0000313" key="1">
    <source>
        <dbReference type="EMBL" id="MCI85899.1"/>
    </source>
</evidence>
<evidence type="ECO:0000313" key="2">
    <source>
        <dbReference type="Proteomes" id="UP000265520"/>
    </source>
</evidence>
<comment type="caution">
    <text evidence="1">The sequence shown here is derived from an EMBL/GenBank/DDBJ whole genome shotgun (WGS) entry which is preliminary data.</text>
</comment>
<feature type="non-terminal residue" evidence="1">
    <location>
        <position position="19"/>
    </location>
</feature>
<name>A0A392VF30_9FABA</name>
<sequence length="19" mass="2059">MAEQQQSPRRPSTGNSDVA</sequence>
<proteinExistence type="predicted"/>
<dbReference type="AlphaFoldDB" id="A0A392VF30"/>
<dbReference type="EMBL" id="LXQA011126329">
    <property type="protein sequence ID" value="MCI85899.1"/>
    <property type="molecule type" value="Genomic_DNA"/>
</dbReference>
<protein>
    <submittedName>
        <fullName evidence="1">Uncharacterized protein</fullName>
    </submittedName>
</protein>
<accession>A0A392VF30</accession>
<keyword evidence="2" id="KW-1185">Reference proteome</keyword>